<name>A0A382DJK9_9ZZZZ</name>
<sequence>MKLSQRLMLVTVLFSFTVTGQSMYASEASAGAADGQLSLGCPRPANWKLPNGQCVAKGTKKRAGIAAYWASQDIGGKSDSDLHAKAESYCKTNVKLFSLKLRLHDVCYPFVLRLCGEAYIAGATKFAGR</sequence>
<protein>
    <submittedName>
        <fullName evidence="1">Uncharacterized protein</fullName>
    </submittedName>
</protein>
<dbReference type="AlphaFoldDB" id="A0A382DJK9"/>
<gene>
    <name evidence="1" type="ORF">METZ01_LOCUS190657</name>
</gene>
<evidence type="ECO:0000313" key="1">
    <source>
        <dbReference type="EMBL" id="SVB37803.1"/>
    </source>
</evidence>
<proteinExistence type="predicted"/>
<reference evidence="1" key="1">
    <citation type="submission" date="2018-05" db="EMBL/GenBank/DDBJ databases">
        <authorList>
            <person name="Lanie J.A."/>
            <person name="Ng W.-L."/>
            <person name="Kazmierczak K.M."/>
            <person name="Andrzejewski T.M."/>
            <person name="Davidsen T.M."/>
            <person name="Wayne K.J."/>
            <person name="Tettelin H."/>
            <person name="Glass J.I."/>
            <person name="Rusch D."/>
            <person name="Podicherti R."/>
            <person name="Tsui H.-C.T."/>
            <person name="Winkler M.E."/>
        </authorList>
    </citation>
    <scope>NUCLEOTIDE SEQUENCE</scope>
</reference>
<accession>A0A382DJK9</accession>
<dbReference type="EMBL" id="UINC01039390">
    <property type="protein sequence ID" value="SVB37803.1"/>
    <property type="molecule type" value="Genomic_DNA"/>
</dbReference>
<organism evidence="1">
    <name type="scientific">marine metagenome</name>
    <dbReference type="NCBI Taxonomy" id="408172"/>
    <lineage>
        <taxon>unclassified sequences</taxon>
        <taxon>metagenomes</taxon>
        <taxon>ecological metagenomes</taxon>
    </lineage>
</organism>